<dbReference type="Proteomes" id="UP000645828">
    <property type="component" value="Unassembled WGS sequence"/>
</dbReference>
<organism evidence="2 3">
    <name type="scientific">Nyctereutes procyonoides</name>
    <name type="common">Raccoon dog</name>
    <name type="synonym">Canis procyonoides</name>
    <dbReference type="NCBI Taxonomy" id="34880"/>
    <lineage>
        <taxon>Eukaryota</taxon>
        <taxon>Metazoa</taxon>
        <taxon>Chordata</taxon>
        <taxon>Craniata</taxon>
        <taxon>Vertebrata</taxon>
        <taxon>Euteleostomi</taxon>
        <taxon>Mammalia</taxon>
        <taxon>Eutheria</taxon>
        <taxon>Laurasiatheria</taxon>
        <taxon>Carnivora</taxon>
        <taxon>Caniformia</taxon>
        <taxon>Canidae</taxon>
        <taxon>Nyctereutes</taxon>
    </lineage>
</organism>
<dbReference type="AlphaFoldDB" id="A0A811ZVP3"/>
<proteinExistence type="predicted"/>
<feature type="region of interest" description="Disordered" evidence="1">
    <location>
        <begin position="23"/>
        <end position="45"/>
    </location>
</feature>
<evidence type="ECO:0000256" key="1">
    <source>
        <dbReference type="SAM" id="MobiDB-lite"/>
    </source>
</evidence>
<protein>
    <submittedName>
        <fullName evidence="2">(raccoon dog) hypothetical protein</fullName>
    </submittedName>
</protein>
<sequence>MLQYPQKVCHRSAKLNHETSELLCGDRTQGPSGGHGPPPPQPPSGCASSWTLCLQKHITCFSWTPRLLSGPVLTTHGSVPLEPS</sequence>
<evidence type="ECO:0000313" key="3">
    <source>
        <dbReference type="Proteomes" id="UP000645828"/>
    </source>
</evidence>
<reference evidence="2" key="1">
    <citation type="submission" date="2020-12" db="EMBL/GenBank/DDBJ databases">
        <authorList>
            <consortium name="Molecular Ecology Group"/>
        </authorList>
    </citation>
    <scope>NUCLEOTIDE SEQUENCE</scope>
    <source>
        <strain evidence="2">TBG_1078</strain>
    </source>
</reference>
<keyword evidence="3" id="KW-1185">Reference proteome</keyword>
<comment type="caution">
    <text evidence="2">The sequence shown here is derived from an EMBL/GenBank/DDBJ whole genome shotgun (WGS) entry which is preliminary data.</text>
</comment>
<dbReference type="EMBL" id="CAJHUB010000777">
    <property type="protein sequence ID" value="CAD7693270.1"/>
    <property type="molecule type" value="Genomic_DNA"/>
</dbReference>
<name>A0A811ZVP3_NYCPR</name>
<accession>A0A811ZVP3</accession>
<gene>
    <name evidence="2" type="ORF">NYPRO_LOCUS26062</name>
</gene>
<evidence type="ECO:0000313" key="2">
    <source>
        <dbReference type="EMBL" id="CAD7693270.1"/>
    </source>
</evidence>